<feature type="compositionally biased region" description="Basic and acidic residues" evidence="5">
    <location>
        <begin position="31"/>
        <end position="48"/>
    </location>
</feature>
<dbReference type="PANTHER" id="PTHR15683:SF8">
    <property type="entry name" value="SCAFFOLD ATTACHMENT FACTOR B, ISOFORM B"/>
    <property type="match status" value="1"/>
</dbReference>
<dbReference type="AlphaFoldDB" id="A0A8K0DB67"/>
<name>A0A8K0DB67_IGNLU</name>
<feature type="region of interest" description="Disordered" evidence="5">
    <location>
        <begin position="219"/>
        <end position="247"/>
    </location>
</feature>
<evidence type="ECO:0000256" key="5">
    <source>
        <dbReference type="SAM" id="MobiDB-lite"/>
    </source>
</evidence>
<dbReference type="GO" id="GO:0005634">
    <property type="term" value="C:nucleus"/>
    <property type="evidence" value="ECO:0007669"/>
    <property type="project" value="UniProtKB-SubCell"/>
</dbReference>
<dbReference type="InterPro" id="IPR012677">
    <property type="entry name" value="Nucleotide-bd_a/b_plait_sf"/>
</dbReference>
<dbReference type="PROSITE" id="PS50102">
    <property type="entry name" value="RRM"/>
    <property type="match status" value="1"/>
</dbReference>
<protein>
    <recommendedName>
        <fullName evidence="6">RRM domain-containing protein</fullName>
    </recommendedName>
</protein>
<dbReference type="SUPFAM" id="SSF54928">
    <property type="entry name" value="RNA-binding domain, RBD"/>
    <property type="match status" value="1"/>
</dbReference>
<dbReference type="GO" id="GO:0043565">
    <property type="term" value="F:sequence-specific DNA binding"/>
    <property type="evidence" value="ECO:0007669"/>
    <property type="project" value="TreeGrafter"/>
</dbReference>
<dbReference type="InterPro" id="IPR035979">
    <property type="entry name" value="RBD_domain_sf"/>
</dbReference>
<evidence type="ECO:0000259" key="6">
    <source>
        <dbReference type="PROSITE" id="PS50102"/>
    </source>
</evidence>
<evidence type="ECO:0000256" key="3">
    <source>
        <dbReference type="ARBA" id="ARBA00023242"/>
    </source>
</evidence>
<evidence type="ECO:0000313" key="7">
    <source>
        <dbReference type="EMBL" id="KAF2897685.1"/>
    </source>
</evidence>
<dbReference type="OrthoDB" id="6159259at2759"/>
<dbReference type="PANTHER" id="PTHR15683">
    <property type="entry name" value="SCAFFOLD ATTACHMENT FACTOR B-RELATED"/>
    <property type="match status" value="1"/>
</dbReference>
<feature type="compositionally biased region" description="Basic and acidic residues" evidence="5">
    <location>
        <begin position="517"/>
        <end position="529"/>
    </location>
</feature>
<feature type="compositionally biased region" description="Basic and acidic residues" evidence="5">
    <location>
        <begin position="420"/>
        <end position="430"/>
    </location>
</feature>
<dbReference type="GO" id="GO:0006357">
    <property type="term" value="P:regulation of transcription by RNA polymerase II"/>
    <property type="evidence" value="ECO:0007669"/>
    <property type="project" value="TreeGrafter"/>
</dbReference>
<sequence length="801" mass="92694">MEEESQPDPAVNETDIPETNNTLTENSVPDTKVDSEKALPSKPEKEQLNEFTVIDVDDSGDAINVIDDMKQESKQPTIKEEDVEVAQIAEAVNNEIKQESLEPDSLVLQLDASDALDSSVNSKPLKDNSNNTNKENVITTEIKPADTEKVCDSLILTVDDELETEEISLVEKNGKKETNSSVVEIKIRDTENQILKNCDSEDNHGEDIIKDDVNESETNKTACNSFDTKGNLKKPSSTNSSKANAGNPSRILWVSNVTQSIRASELKQYISNIGKVVTAKIVTDGKKCYGYIVMDNAEDASKCIKNLNNAYFEGRKLTFSFTRPQKSGTEKKEDQPKSTSESGKLSKSTKKDVSITNDTDEAKLKSKTTKAEMKRKRPSCSRSPSNRITKRLSSHDPLTTKFDFETKGKSRSRRTSRSTSRYDRREYVREKEERDRLKRRLLEEQRRNRDEMIRQIQREEKHREMEFKLEQERRKLQLERELFEKERRELTRLDAERRKIERERLEVLQQRSKLQEEIQKTRMKTKSDEFSMSSVIAKPPDGIKRKESSKGIDDDYRKSNAKNLYQKPAKENRDERNISNENKNSTSNRRSIQKGERIEFQSLKEGGKNLKTYERPVLPPPPKLTNDFDLSTGRKNKHSDRKHQYPDTKSGFGERKSERGGRKIEVIDRKFYPERSNEISERKHDRIYRKPEFEDRKMFPERKYEYGRDAKRYRDEPYSEREAIQRPQWPAASVNYNDQWKSVPQGPLSGSAGVRYQDTNFPASSYGGPSRMPPFYFHPGSTVQEFQRYDHCSQVNGRKYN</sequence>
<keyword evidence="8" id="KW-1185">Reference proteome</keyword>
<feature type="compositionally biased region" description="Polar residues" evidence="5">
    <location>
        <begin position="17"/>
        <end position="29"/>
    </location>
</feature>
<organism evidence="7 8">
    <name type="scientific">Ignelater luminosus</name>
    <name type="common">Cucubano</name>
    <name type="synonym">Pyrophorus luminosus</name>
    <dbReference type="NCBI Taxonomy" id="2038154"/>
    <lineage>
        <taxon>Eukaryota</taxon>
        <taxon>Metazoa</taxon>
        <taxon>Ecdysozoa</taxon>
        <taxon>Arthropoda</taxon>
        <taxon>Hexapoda</taxon>
        <taxon>Insecta</taxon>
        <taxon>Pterygota</taxon>
        <taxon>Neoptera</taxon>
        <taxon>Endopterygota</taxon>
        <taxon>Coleoptera</taxon>
        <taxon>Polyphaga</taxon>
        <taxon>Elateriformia</taxon>
        <taxon>Elateroidea</taxon>
        <taxon>Elateridae</taxon>
        <taxon>Agrypninae</taxon>
        <taxon>Pyrophorini</taxon>
        <taxon>Ignelater</taxon>
    </lineage>
</organism>
<evidence type="ECO:0000256" key="4">
    <source>
        <dbReference type="PROSITE-ProRule" id="PRU00176"/>
    </source>
</evidence>
<feature type="compositionally biased region" description="Polar residues" evidence="5">
    <location>
        <begin position="579"/>
        <end position="590"/>
    </location>
</feature>
<feature type="compositionally biased region" description="Basic and acidic residues" evidence="5">
    <location>
        <begin position="605"/>
        <end position="614"/>
    </location>
</feature>
<proteinExistence type="predicted"/>
<evidence type="ECO:0000256" key="1">
    <source>
        <dbReference type="ARBA" id="ARBA00004123"/>
    </source>
</evidence>
<dbReference type="GO" id="GO:0003723">
    <property type="term" value="F:RNA binding"/>
    <property type="evidence" value="ECO:0007669"/>
    <property type="project" value="UniProtKB-UniRule"/>
</dbReference>
<feature type="region of interest" description="Disordered" evidence="5">
    <location>
        <begin position="1"/>
        <end position="49"/>
    </location>
</feature>
<evidence type="ECO:0000256" key="2">
    <source>
        <dbReference type="ARBA" id="ARBA00022884"/>
    </source>
</evidence>
<gene>
    <name evidence="7" type="ORF">ILUMI_08479</name>
</gene>
<dbReference type="EMBL" id="VTPC01003975">
    <property type="protein sequence ID" value="KAF2897685.1"/>
    <property type="molecule type" value="Genomic_DNA"/>
</dbReference>
<evidence type="ECO:0000313" key="8">
    <source>
        <dbReference type="Proteomes" id="UP000801492"/>
    </source>
</evidence>
<feature type="region of interest" description="Disordered" evidence="5">
    <location>
        <begin position="322"/>
        <end position="430"/>
    </location>
</feature>
<dbReference type="SMART" id="SM00360">
    <property type="entry name" value="RRM"/>
    <property type="match status" value="1"/>
</dbReference>
<dbReference type="Gene3D" id="3.30.70.330">
    <property type="match status" value="1"/>
</dbReference>
<dbReference type="InterPro" id="IPR051738">
    <property type="entry name" value="SAF_Modulators"/>
</dbReference>
<comment type="caution">
    <text evidence="7">The sequence shown here is derived from an EMBL/GenBank/DDBJ whole genome shotgun (WGS) entry which is preliminary data.</text>
</comment>
<feature type="compositionally biased region" description="Basic and acidic residues" evidence="5">
    <location>
        <begin position="642"/>
        <end position="660"/>
    </location>
</feature>
<feature type="region of interest" description="Disordered" evidence="5">
    <location>
        <begin position="743"/>
        <end position="770"/>
    </location>
</feature>
<feature type="compositionally biased region" description="Basic and acidic residues" evidence="5">
    <location>
        <begin position="360"/>
        <end position="372"/>
    </location>
</feature>
<feature type="domain" description="RRM" evidence="6">
    <location>
        <begin position="250"/>
        <end position="324"/>
    </location>
</feature>
<dbReference type="Proteomes" id="UP000801492">
    <property type="component" value="Unassembled WGS sequence"/>
</dbReference>
<keyword evidence="3" id="KW-0539">Nucleus</keyword>
<dbReference type="Pfam" id="PF00076">
    <property type="entry name" value="RRM_1"/>
    <property type="match status" value="1"/>
</dbReference>
<keyword evidence="2 4" id="KW-0694">RNA-binding</keyword>
<feature type="compositionally biased region" description="Basic and acidic residues" evidence="5">
    <location>
        <begin position="541"/>
        <end position="558"/>
    </location>
</feature>
<feature type="compositionally biased region" description="Basic and acidic residues" evidence="5">
    <location>
        <begin position="568"/>
        <end position="578"/>
    </location>
</feature>
<feature type="compositionally biased region" description="Polar residues" evidence="5">
    <location>
        <begin position="337"/>
        <end position="346"/>
    </location>
</feature>
<accession>A0A8K0DB67</accession>
<dbReference type="GO" id="GO:0050684">
    <property type="term" value="P:regulation of mRNA processing"/>
    <property type="evidence" value="ECO:0007669"/>
    <property type="project" value="TreeGrafter"/>
</dbReference>
<comment type="subcellular location">
    <subcellularLocation>
        <location evidence="1">Nucleus</location>
    </subcellularLocation>
</comment>
<reference evidence="7" key="1">
    <citation type="submission" date="2019-08" db="EMBL/GenBank/DDBJ databases">
        <title>The genome of the North American firefly Photinus pyralis.</title>
        <authorList>
            <consortium name="Photinus pyralis genome working group"/>
            <person name="Fallon T.R."/>
            <person name="Sander Lower S.E."/>
            <person name="Weng J.-K."/>
        </authorList>
    </citation>
    <scope>NUCLEOTIDE SEQUENCE</scope>
    <source>
        <strain evidence="7">TRF0915ILg1</strain>
        <tissue evidence="7">Whole body</tissue>
    </source>
</reference>
<dbReference type="InterPro" id="IPR000504">
    <property type="entry name" value="RRM_dom"/>
</dbReference>
<feature type="region of interest" description="Disordered" evidence="5">
    <location>
        <begin position="517"/>
        <end position="660"/>
    </location>
</feature>